<organism evidence="1 2">
    <name type="scientific">Ligilactobacillus saerimneri</name>
    <dbReference type="NCBI Taxonomy" id="228229"/>
    <lineage>
        <taxon>Bacteria</taxon>
        <taxon>Bacillati</taxon>
        <taxon>Bacillota</taxon>
        <taxon>Bacilli</taxon>
        <taxon>Lactobacillales</taxon>
        <taxon>Lactobacillaceae</taxon>
        <taxon>Ligilactobacillus</taxon>
    </lineage>
</organism>
<dbReference type="GeneID" id="89599093"/>
<dbReference type="RefSeq" id="WP_009553928.1">
    <property type="nucleotide sequence ID" value="NZ_CP047418.1"/>
</dbReference>
<proteinExistence type="predicted"/>
<name>A0A7H9EHV7_9LACO</name>
<gene>
    <name evidence="1" type="ORF">GTO87_00710</name>
</gene>
<dbReference type="EMBL" id="CP047418">
    <property type="protein sequence ID" value="QLL77280.1"/>
    <property type="molecule type" value="Genomic_DNA"/>
</dbReference>
<dbReference type="KEGG" id="lsw:GTO87_00710"/>
<accession>A0A7H9EHV7</accession>
<evidence type="ECO:0000313" key="2">
    <source>
        <dbReference type="Proteomes" id="UP000510886"/>
    </source>
</evidence>
<protein>
    <submittedName>
        <fullName evidence="1">Uncharacterized protein</fullName>
    </submittedName>
</protein>
<sequence length="153" mass="16615">MEIKVQTYLDAVDTGQYQVQNFTADAADFAAQEMAANLRTMFDTFSAQVATGALVHSELTINDFKVELETGIINLPFANNNRVDNFYADLNQAVPVVVNLIVEAPNLNASAFHIDTLGPVDQIGDAMFEQMCVLVQAAWTTAQAPAEAPTTNE</sequence>
<evidence type="ECO:0000313" key="1">
    <source>
        <dbReference type="EMBL" id="QLL77280.1"/>
    </source>
</evidence>
<reference evidence="1 2" key="1">
    <citation type="submission" date="2020-01" db="EMBL/GenBank/DDBJ databases">
        <title>Complete and circular genome sequences of six lactobacillus isolates from horses.</title>
        <authorList>
            <person name="Hassan H.M."/>
        </authorList>
    </citation>
    <scope>NUCLEOTIDE SEQUENCE [LARGE SCALE GENOMIC DNA]</scope>
    <source>
        <strain evidence="1 2">1A</strain>
    </source>
</reference>
<dbReference type="Proteomes" id="UP000510886">
    <property type="component" value="Chromosome"/>
</dbReference>
<dbReference type="AlphaFoldDB" id="A0A7H9EHV7"/>